<dbReference type="GO" id="GO:0015288">
    <property type="term" value="F:porin activity"/>
    <property type="evidence" value="ECO:0007669"/>
    <property type="project" value="InterPro"/>
</dbReference>
<name>A0A6B0TNP3_9RHOB</name>
<reference evidence="3 4" key="1">
    <citation type="submission" date="2019-12" db="EMBL/GenBank/DDBJ databases">
        <title>Strain KN286 was isolated from seawater, which was collected from Caroline Seamount in the tropical western Pacific.</title>
        <authorList>
            <person name="Wang Q."/>
        </authorList>
    </citation>
    <scope>NUCLEOTIDE SEQUENCE [LARGE SCALE GENOMIC DNA]</scope>
    <source>
        <strain evidence="3 4">KN286</strain>
    </source>
</reference>
<feature type="signal peptide" evidence="2">
    <location>
        <begin position="1"/>
        <end position="25"/>
    </location>
</feature>
<feature type="chain" id="PRO_5025719669" evidence="2">
    <location>
        <begin position="26"/>
        <end position="425"/>
    </location>
</feature>
<dbReference type="RefSeq" id="WP_160855526.1">
    <property type="nucleotide sequence ID" value="NZ_WUWG01000005.1"/>
</dbReference>
<gene>
    <name evidence="3" type="ORF">GSH16_12320</name>
</gene>
<organism evidence="3 4">
    <name type="scientific">Oceanomicrobium pacificus</name>
    <dbReference type="NCBI Taxonomy" id="2692916"/>
    <lineage>
        <taxon>Bacteria</taxon>
        <taxon>Pseudomonadati</taxon>
        <taxon>Pseudomonadota</taxon>
        <taxon>Alphaproteobacteria</taxon>
        <taxon>Rhodobacterales</taxon>
        <taxon>Paracoccaceae</taxon>
        <taxon>Oceanomicrobium</taxon>
    </lineage>
</organism>
<evidence type="ECO:0000313" key="3">
    <source>
        <dbReference type="EMBL" id="MXU66230.1"/>
    </source>
</evidence>
<comment type="caution">
    <text evidence="3">The sequence shown here is derived from an EMBL/GenBank/DDBJ whole genome shotgun (WGS) entry which is preliminary data.</text>
</comment>
<dbReference type="InterPro" id="IPR007049">
    <property type="entry name" value="Carb-sel_porin_OprB"/>
</dbReference>
<dbReference type="Proteomes" id="UP000436016">
    <property type="component" value="Unassembled WGS sequence"/>
</dbReference>
<dbReference type="GO" id="GO:0016020">
    <property type="term" value="C:membrane"/>
    <property type="evidence" value="ECO:0007669"/>
    <property type="project" value="InterPro"/>
</dbReference>
<evidence type="ECO:0000256" key="1">
    <source>
        <dbReference type="ARBA" id="ARBA00008769"/>
    </source>
</evidence>
<proteinExistence type="inferred from homology"/>
<keyword evidence="4" id="KW-1185">Reference proteome</keyword>
<dbReference type="Pfam" id="PF04966">
    <property type="entry name" value="OprB"/>
    <property type="match status" value="1"/>
</dbReference>
<comment type="similarity">
    <text evidence="1 2">Belongs to the OprB family.</text>
</comment>
<evidence type="ECO:0000256" key="2">
    <source>
        <dbReference type="RuleBase" id="RU363072"/>
    </source>
</evidence>
<dbReference type="EMBL" id="WUWG01000005">
    <property type="protein sequence ID" value="MXU66230.1"/>
    <property type="molecule type" value="Genomic_DNA"/>
</dbReference>
<accession>A0A6B0TNP3</accession>
<protein>
    <submittedName>
        <fullName evidence="3">Uncharacterized protein</fullName>
    </submittedName>
</protein>
<sequence length="425" mass="45853">MTLASAAKSLSVAIAALWLAGSAAAQSAGPATLSGYRATSDLETGDSVTEDLAVDDQRVDGVLSFPKIEAAVAPWFDWKRRINDRYGLKLQFSYQTLHQQLSDTLGADNAAASRAQIQGSWALVGRGTKNTGTLTFRLENRRTLGSDIPPTSLNYQYGGITPSGGFSDFGTALSELAWRQSLLEGRFRFVLGKISALSWYNGHALSSSLRGFQNLALQSSLTKPAPGRGLGGGVAFELNERFGMVAGIHDANAKTAGNPFDTIGEGEFYKSVEFRYWPTTPDRRKWDVVRLQFWQQDALSAKGVPAGQGATFLASTLINDRWFPFVIAGHSDGKATLMKTDVTGGLGIAFDTKHRAASDVLGLALSWGDPSSDALREQLTAEAFYRFTLVQNVTITPAIQWVQNPAANPAFDEVVTAGLRLRVTF</sequence>
<dbReference type="GO" id="GO:0008643">
    <property type="term" value="P:carbohydrate transport"/>
    <property type="evidence" value="ECO:0007669"/>
    <property type="project" value="InterPro"/>
</dbReference>
<keyword evidence="2" id="KW-0732">Signal</keyword>
<dbReference type="AlphaFoldDB" id="A0A6B0TNP3"/>
<dbReference type="InterPro" id="IPR038673">
    <property type="entry name" value="OprB_sf"/>
</dbReference>
<evidence type="ECO:0000313" key="4">
    <source>
        <dbReference type="Proteomes" id="UP000436016"/>
    </source>
</evidence>
<dbReference type="Gene3D" id="2.40.160.180">
    <property type="entry name" value="Carbohydrate-selective porin OprB"/>
    <property type="match status" value="1"/>
</dbReference>